<dbReference type="AlphaFoldDB" id="A0A7J3VS35"/>
<protein>
    <recommendedName>
        <fullName evidence="2">Transcription elongation factor Spt4</fullName>
    </recommendedName>
</protein>
<dbReference type="EMBL" id="DRXH01000047">
    <property type="protein sequence ID" value="HHM43917.1"/>
    <property type="molecule type" value="Genomic_DNA"/>
</dbReference>
<dbReference type="GO" id="GO:0008270">
    <property type="term" value="F:zinc ion binding"/>
    <property type="evidence" value="ECO:0007669"/>
    <property type="project" value="UniProtKB-UniRule"/>
</dbReference>
<dbReference type="InterPro" id="IPR007178">
    <property type="entry name" value="Spt4_arch"/>
</dbReference>
<keyword evidence="2" id="KW-0862">Zinc</keyword>
<comment type="caution">
    <text evidence="4">The sequence shown here is derived from an EMBL/GenBank/DDBJ whole genome shotgun (WGS) entry which is preliminary data.</text>
</comment>
<dbReference type="HAMAP" id="MF_00949">
    <property type="entry name" value="Spt4_arch"/>
    <property type="match status" value="1"/>
</dbReference>
<dbReference type="InterPro" id="IPR029040">
    <property type="entry name" value="RPABC4/Spt4"/>
</dbReference>
<sequence length="63" mass="6775">MSARARACRNCRRIVSGNVCDACGSSNLSSSYSGLLIILDVESSQIARELGIRKPGRYAVKVD</sequence>
<keyword evidence="2" id="KW-0805">Transcription regulation</keyword>
<evidence type="ECO:0000256" key="2">
    <source>
        <dbReference type="HAMAP-Rule" id="MF_00949"/>
    </source>
</evidence>
<dbReference type="Pfam" id="PF06093">
    <property type="entry name" value="Spt4"/>
    <property type="match status" value="1"/>
</dbReference>
<dbReference type="PANTHER" id="PTHR40704:SF1">
    <property type="entry name" value="TRANSCRIPTION ELONGATION FACTOR SPT4"/>
    <property type="match status" value="1"/>
</dbReference>
<comment type="similarity">
    <text evidence="2">Belongs to the archaeal Spt4 family.</text>
</comment>
<dbReference type="Gene3D" id="2.20.28.90">
    <property type="match status" value="1"/>
</dbReference>
<evidence type="ECO:0000256" key="1">
    <source>
        <dbReference type="ARBA" id="ARBA00023163"/>
    </source>
</evidence>
<organism evidence="4">
    <name type="scientific">Caldiarchaeum subterraneum</name>
    <dbReference type="NCBI Taxonomy" id="311458"/>
    <lineage>
        <taxon>Archaea</taxon>
        <taxon>Nitrososphaerota</taxon>
        <taxon>Candidatus Caldarchaeales</taxon>
        <taxon>Candidatus Caldarchaeaceae</taxon>
        <taxon>Candidatus Caldarchaeum</taxon>
    </lineage>
</organism>
<feature type="binding site" evidence="2">
    <location>
        <position position="11"/>
    </location>
    <ligand>
        <name>Zn(2+)</name>
        <dbReference type="ChEBI" id="CHEBI:29105"/>
    </ligand>
</feature>
<dbReference type="GO" id="GO:0006355">
    <property type="term" value="P:regulation of DNA-templated transcription"/>
    <property type="evidence" value="ECO:0007669"/>
    <property type="project" value="UniProtKB-UniRule"/>
</dbReference>
<keyword evidence="2" id="KW-0479">Metal-binding</keyword>
<name>A0A7J3VS35_CALS0</name>
<gene>
    <name evidence="2" type="primary">spt4</name>
    <name evidence="4" type="ORF">ENM31_01280</name>
</gene>
<comment type="subunit">
    <text evidence="2">Heterodimer composed of Spt4 and Spt5.</text>
</comment>
<comment type="function">
    <text evidence="2">Stimulates transcription elongation.</text>
</comment>
<dbReference type="SUPFAM" id="SSF63393">
    <property type="entry name" value="RNA polymerase subunits"/>
    <property type="match status" value="1"/>
</dbReference>
<keyword evidence="1 2" id="KW-0804">Transcription</keyword>
<keyword evidence="4" id="KW-0240">DNA-directed RNA polymerase</keyword>
<feature type="binding site" evidence="2">
    <location>
        <position position="20"/>
    </location>
    <ligand>
        <name>Zn(2+)</name>
        <dbReference type="ChEBI" id="CHEBI:29105"/>
    </ligand>
</feature>
<evidence type="ECO:0000313" key="4">
    <source>
        <dbReference type="EMBL" id="HHM43917.1"/>
    </source>
</evidence>
<dbReference type="PANTHER" id="PTHR40704">
    <property type="entry name" value="TRANSCRIPTION ELONGATION FACTOR SPT4"/>
    <property type="match status" value="1"/>
</dbReference>
<dbReference type="SMART" id="SM01389">
    <property type="entry name" value="Spt4"/>
    <property type="match status" value="1"/>
</dbReference>
<feature type="domain" description="Spt4/RpoE2 zinc finger" evidence="3">
    <location>
        <begin position="5"/>
        <end position="63"/>
    </location>
</feature>
<dbReference type="InterPro" id="IPR038589">
    <property type="entry name" value="Spt4_dom_sf"/>
</dbReference>
<feature type="binding site" evidence="2">
    <location>
        <position position="23"/>
    </location>
    <ligand>
        <name>Zn(2+)</name>
        <dbReference type="ChEBI" id="CHEBI:29105"/>
    </ligand>
</feature>
<dbReference type="NCBIfam" id="NF041664">
    <property type="entry name" value="RNAP_arch_Epp"/>
    <property type="match status" value="1"/>
</dbReference>
<evidence type="ECO:0000259" key="3">
    <source>
        <dbReference type="SMART" id="SM01389"/>
    </source>
</evidence>
<dbReference type="InterPro" id="IPR022800">
    <property type="entry name" value="Spt4/RpoE2_Znf"/>
</dbReference>
<accession>A0A7J3VS35</accession>
<reference evidence="4" key="1">
    <citation type="journal article" date="2020" name="mSystems">
        <title>Genome- and Community-Level Interaction Insights into Carbon Utilization and Element Cycling Functions of Hydrothermarchaeota in Hydrothermal Sediment.</title>
        <authorList>
            <person name="Zhou Z."/>
            <person name="Liu Y."/>
            <person name="Xu W."/>
            <person name="Pan J."/>
            <person name="Luo Z.H."/>
            <person name="Li M."/>
        </authorList>
    </citation>
    <scope>NUCLEOTIDE SEQUENCE [LARGE SCALE GENOMIC DNA]</scope>
    <source>
        <strain evidence="4">SpSt-1074</strain>
    </source>
</reference>
<feature type="binding site" evidence="2">
    <location>
        <position position="8"/>
    </location>
    <ligand>
        <name>Zn(2+)</name>
        <dbReference type="ChEBI" id="CHEBI:29105"/>
    </ligand>
</feature>
<proteinExistence type="inferred from homology"/>
<dbReference type="GO" id="GO:0000428">
    <property type="term" value="C:DNA-directed RNA polymerase complex"/>
    <property type="evidence" value="ECO:0007669"/>
    <property type="project" value="UniProtKB-KW"/>
</dbReference>